<dbReference type="EMBL" id="LDAU01000066">
    <property type="protein sequence ID" value="KRX08273.1"/>
    <property type="molecule type" value="Genomic_DNA"/>
</dbReference>
<keyword evidence="3" id="KW-1185">Reference proteome</keyword>
<organism evidence="2 3">
    <name type="scientific">Pseudocohnilembus persalinus</name>
    <name type="common">Ciliate</name>
    <dbReference type="NCBI Taxonomy" id="266149"/>
    <lineage>
        <taxon>Eukaryota</taxon>
        <taxon>Sar</taxon>
        <taxon>Alveolata</taxon>
        <taxon>Ciliophora</taxon>
        <taxon>Intramacronucleata</taxon>
        <taxon>Oligohymenophorea</taxon>
        <taxon>Scuticociliatia</taxon>
        <taxon>Philasterida</taxon>
        <taxon>Pseudocohnilembidae</taxon>
        <taxon>Pseudocohnilembus</taxon>
    </lineage>
</organism>
<reference evidence="2 3" key="1">
    <citation type="journal article" date="2015" name="Sci. Rep.">
        <title>Genome of the facultative scuticociliatosis pathogen Pseudocohnilembus persalinus provides insight into its virulence through horizontal gene transfer.</title>
        <authorList>
            <person name="Xiong J."/>
            <person name="Wang G."/>
            <person name="Cheng J."/>
            <person name="Tian M."/>
            <person name="Pan X."/>
            <person name="Warren A."/>
            <person name="Jiang C."/>
            <person name="Yuan D."/>
            <person name="Miao W."/>
        </authorList>
    </citation>
    <scope>NUCLEOTIDE SEQUENCE [LARGE SCALE GENOMIC DNA]</scope>
    <source>
        <strain evidence="2">36N120E</strain>
    </source>
</reference>
<accession>A0A0V0R1A8</accession>
<evidence type="ECO:0000256" key="1">
    <source>
        <dbReference type="SAM" id="MobiDB-lite"/>
    </source>
</evidence>
<sequence length="155" mass="18215">MDFNNQKTYCQKPLQSQNIKKKIDFRQFSSKKLTFDNSPQELEEGKEDDKSTGMSQQCMSVESYSLLNACTNKDELHINQEMIDPSDIEKSIQDFKFEQICIEFSNKNTLKGVNNANNQIISNNNKIIQEINNHHNYYQKSQNLRYDTNNFNQQL</sequence>
<name>A0A0V0R1A8_PSEPJ</name>
<proteinExistence type="predicted"/>
<feature type="region of interest" description="Disordered" evidence="1">
    <location>
        <begin position="36"/>
        <end position="55"/>
    </location>
</feature>
<dbReference type="Proteomes" id="UP000054937">
    <property type="component" value="Unassembled WGS sequence"/>
</dbReference>
<protein>
    <submittedName>
        <fullName evidence="2">Uncharacterized protein</fullName>
    </submittedName>
</protein>
<dbReference type="AlphaFoldDB" id="A0A0V0R1A8"/>
<comment type="caution">
    <text evidence="2">The sequence shown here is derived from an EMBL/GenBank/DDBJ whole genome shotgun (WGS) entry which is preliminary data.</text>
</comment>
<gene>
    <name evidence="2" type="ORF">PPERSA_01734</name>
</gene>
<evidence type="ECO:0000313" key="3">
    <source>
        <dbReference type="Proteomes" id="UP000054937"/>
    </source>
</evidence>
<evidence type="ECO:0000313" key="2">
    <source>
        <dbReference type="EMBL" id="KRX08273.1"/>
    </source>
</evidence>
<dbReference type="InParanoid" id="A0A0V0R1A8"/>